<keyword evidence="9" id="KW-0677">Repeat</keyword>
<dbReference type="CDD" id="cd03354">
    <property type="entry name" value="LbH_SAT"/>
    <property type="match status" value="1"/>
</dbReference>
<dbReference type="SUPFAM" id="SSF51161">
    <property type="entry name" value="Trimeric LpxA-like enzymes"/>
    <property type="match status" value="1"/>
</dbReference>
<dbReference type="InterPro" id="IPR045304">
    <property type="entry name" value="LbH_SAT"/>
</dbReference>
<dbReference type="InterPro" id="IPR042122">
    <property type="entry name" value="Ser_AcTrfase_N_sf"/>
</dbReference>
<evidence type="ECO:0000256" key="3">
    <source>
        <dbReference type="ARBA" id="ARBA00007274"/>
    </source>
</evidence>
<dbReference type="RefSeq" id="WP_092782715.1">
    <property type="nucleotide sequence ID" value="NZ_FNAP01000002.1"/>
</dbReference>
<evidence type="ECO:0000313" key="15">
    <source>
        <dbReference type="Proteomes" id="UP000199412"/>
    </source>
</evidence>
<evidence type="ECO:0000313" key="14">
    <source>
        <dbReference type="EMBL" id="SDD96479.1"/>
    </source>
</evidence>
<dbReference type="AlphaFoldDB" id="A0A1G6Z1F9"/>
<name>A0A1G6Z1F9_9PROT</name>
<proteinExistence type="inferred from homology"/>
<evidence type="ECO:0000256" key="10">
    <source>
        <dbReference type="ARBA" id="ARBA00023192"/>
    </source>
</evidence>
<dbReference type="GO" id="GO:0006535">
    <property type="term" value="P:cysteine biosynthetic process from serine"/>
    <property type="evidence" value="ECO:0007669"/>
    <property type="project" value="InterPro"/>
</dbReference>
<keyword evidence="7" id="KW-0028">Amino-acid biosynthesis</keyword>
<evidence type="ECO:0000256" key="13">
    <source>
        <dbReference type="SAM" id="MobiDB-lite"/>
    </source>
</evidence>
<evidence type="ECO:0000256" key="2">
    <source>
        <dbReference type="ARBA" id="ARBA00004876"/>
    </source>
</evidence>
<comment type="pathway">
    <text evidence="2">Amino-acid biosynthesis; L-cysteine biosynthesis; L-cysteine from L-serine: step 1/2.</text>
</comment>
<feature type="compositionally biased region" description="Basic and acidic residues" evidence="13">
    <location>
        <begin position="254"/>
        <end position="266"/>
    </location>
</feature>
<keyword evidence="10" id="KW-0198">Cysteine biosynthesis</keyword>
<dbReference type="GO" id="GO:0005737">
    <property type="term" value="C:cytoplasm"/>
    <property type="evidence" value="ECO:0007669"/>
    <property type="project" value="UniProtKB-SubCell"/>
</dbReference>
<dbReference type="InterPro" id="IPR053376">
    <property type="entry name" value="Serine_acetyltransferase"/>
</dbReference>
<dbReference type="NCBIfam" id="TIGR01172">
    <property type="entry name" value="cysE"/>
    <property type="match status" value="1"/>
</dbReference>
<dbReference type="FunFam" id="2.160.10.10:FF:000007">
    <property type="entry name" value="Serine acetyltransferase"/>
    <property type="match status" value="1"/>
</dbReference>
<feature type="region of interest" description="Disordered" evidence="13">
    <location>
        <begin position="221"/>
        <end position="266"/>
    </location>
</feature>
<dbReference type="EMBL" id="FNAP01000002">
    <property type="protein sequence ID" value="SDD96479.1"/>
    <property type="molecule type" value="Genomic_DNA"/>
</dbReference>
<accession>A0A1G6Z1F9</accession>
<dbReference type="NCBIfam" id="NF041874">
    <property type="entry name" value="EPS_EpsC"/>
    <property type="match status" value="1"/>
</dbReference>
<evidence type="ECO:0000256" key="8">
    <source>
        <dbReference type="ARBA" id="ARBA00022679"/>
    </source>
</evidence>
<dbReference type="STRING" id="69960.SAMN05421720_102213"/>
<reference evidence="14 15" key="1">
    <citation type="submission" date="2016-10" db="EMBL/GenBank/DDBJ databases">
        <authorList>
            <person name="de Groot N.N."/>
        </authorList>
    </citation>
    <scope>NUCLEOTIDE SEQUENCE [LARGE SCALE GENOMIC DNA]</scope>
    <source>
        <strain evidence="14 15">ATCC 700224</strain>
    </source>
</reference>
<dbReference type="Proteomes" id="UP000199412">
    <property type="component" value="Unassembled WGS sequence"/>
</dbReference>
<comment type="similarity">
    <text evidence="3">Belongs to the transferase hexapeptide repeat family.</text>
</comment>
<evidence type="ECO:0000256" key="1">
    <source>
        <dbReference type="ARBA" id="ARBA00004496"/>
    </source>
</evidence>
<evidence type="ECO:0000256" key="6">
    <source>
        <dbReference type="ARBA" id="ARBA00022490"/>
    </source>
</evidence>
<organism evidence="14 15">
    <name type="scientific">Rhodospira trueperi</name>
    <dbReference type="NCBI Taxonomy" id="69960"/>
    <lineage>
        <taxon>Bacteria</taxon>
        <taxon>Pseudomonadati</taxon>
        <taxon>Pseudomonadota</taxon>
        <taxon>Alphaproteobacteria</taxon>
        <taxon>Rhodospirillales</taxon>
        <taxon>Rhodospirillaceae</taxon>
        <taxon>Rhodospira</taxon>
    </lineage>
</organism>
<dbReference type="Gene3D" id="1.10.3130.10">
    <property type="entry name" value="serine acetyltransferase, domain 1"/>
    <property type="match status" value="1"/>
</dbReference>
<dbReference type="GO" id="GO:0009001">
    <property type="term" value="F:serine O-acetyltransferase activity"/>
    <property type="evidence" value="ECO:0007669"/>
    <property type="project" value="UniProtKB-EC"/>
</dbReference>
<gene>
    <name evidence="14" type="ORF">SAMN05421720_102213</name>
</gene>
<dbReference type="InterPro" id="IPR011004">
    <property type="entry name" value="Trimer_LpxA-like_sf"/>
</dbReference>
<evidence type="ECO:0000256" key="5">
    <source>
        <dbReference type="ARBA" id="ARBA00018522"/>
    </source>
</evidence>
<dbReference type="OrthoDB" id="9801456at2"/>
<dbReference type="InterPro" id="IPR005881">
    <property type="entry name" value="Ser_O-AcTrfase"/>
</dbReference>
<keyword evidence="11" id="KW-0012">Acyltransferase</keyword>
<dbReference type="Gene3D" id="2.160.10.10">
    <property type="entry name" value="Hexapeptide repeat proteins"/>
    <property type="match status" value="1"/>
</dbReference>
<dbReference type="PANTHER" id="PTHR42811">
    <property type="entry name" value="SERINE ACETYLTRANSFERASE"/>
    <property type="match status" value="1"/>
</dbReference>
<comment type="catalytic activity">
    <reaction evidence="12">
        <text>L-serine + acetyl-CoA = O-acetyl-L-serine + CoA</text>
        <dbReference type="Rhea" id="RHEA:24560"/>
        <dbReference type="ChEBI" id="CHEBI:33384"/>
        <dbReference type="ChEBI" id="CHEBI:57287"/>
        <dbReference type="ChEBI" id="CHEBI:57288"/>
        <dbReference type="ChEBI" id="CHEBI:58340"/>
        <dbReference type="EC" id="2.3.1.30"/>
    </reaction>
</comment>
<evidence type="ECO:0000256" key="4">
    <source>
        <dbReference type="ARBA" id="ARBA00013266"/>
    </source>
</evidence>
<keyword evidence="8 14" id="KW-0808">Transferase</keyword>
<sequence>MPFARLREDIRTILEKDPAARSGMEVLFCYPGLHAVMFHRMSHPLWRRGWRFLPRLISHLGKMLTGVEIHPGATLGRRLFIDHATGVVIGETAEVGDDVTLYHGVTLGGTSLHKGKRHPTLENGVIVGSGGQVLGPITVGAEARVGANAVVLSDVPSGATVVGIPARMVRRDHVDAEHHCEFQAYGTPVGGVPDPVARAITGLTERVGRLKARVDELEDQLAKTGVSSGTAVSDTADRDAQPPIPLRPEGPDGSTERPSERRAVGG</sequence>
<evidence type="ECO:0000256" key="7">
    <source>
        <dbReference type="ARBA" id="ARBA00022605"/>
    </source>
</evidence>
<evidence type="ECO:0000256" key="12">
    <source>
        <dbReference type="ARBA" id="ARBA00049486"/>
    </source>
</evidence>
<evidence type="ECO:0000256" key="11">
    <source>
        <dbReference type="ARBA" id="ARBA00023315"/>
    </source>
</evidence>
<protein>
    <recommendedName>
        <fullName evidence="5">Serine acetyltransferase</fullName>
        <ecNumber evidence="4">2.3.1.30</ecNumber>
    </recommendedName>
</protein>
<dbReference type="EC" id="2.3.1.30" evidence="4"/>
<keyword evidence="6" id="KW-0963">Cytoplasm</keyword>
<evidence type="ECO:0000256" key="9">
    <source>
        <dbReference type="ARBA" id="ARBA00022737"/>
    </source>
</evidence>
<comment type="subcellular location">
    <subcellularLocation>
        <location evidence="1">Cytoplasm</location>
    </subcellularLocation>
</comment>
<keyword evidence="15" id="KW-1185">Reference proteome</keyword>
<dbReference type="FunFam" id="1.10.3130.10:FF:000003">
    <property type="entry name" value="Serine acetyltransferase"/>
    <property type="match status" value="1"/>
</dbReference>